<dbReference type="Proteomes" id="UP000037688">
    <property type="component" value="Unassembled WGS sequence"/>
</dbReference>
<comment type="caution">
    <text evidence="2">The sequence shown here is derived from an EMBL/GenBank/DDBJ whole genome shotgun (WGS) entry which is preliminary data.</text>
</comment>
<sequence length="184" mass="20587">MKHSFSITTDYINDEFKALQAQPEDTEDVMSLLMETAEWLRGQGSSQWNALLKGEDSHNTVEAIQRGDVFVFKKGAEVAGMVILMSQPSAWDVHLWGSKAYAGDGALYLHRLAIRRKYAQSGLGRAILQWSSSGIQFEAKHIVRLDCGADNATLNKFYVHNDYTFLGETDGFSTYEKAVTRLSV</sequence>
<accession>A0A0M9BKI9</accession>
<dbReference type="RefSeq" id="WP_053783654.1">
    <property type="nucleotide sequence ID" value="NZ_LITU01000081.1"/>
</dbReference>
<gene>
    <name evidence="2" type="ORF">AMS66_26615</name>
</gene>
<dbReference type="Gene3D" id="3.40.630.30">
    <property type="match status" value="1"/>
</dbReference>
<dbReference type="GO" id="GO:0016747">
    <property type="term" value="F:acyltransferase activity, transferring groups other than amino-acyl groups"/>
    <property type="evidence" value="ECO:0007669"/>
    <property type="project" value="InterPro"/>
</dbReference>
<proteinExistence type="predicted"/>
<dbReference type="InterPro" id="IPR000182">
    <property type="entry name" value="GNAT_dom"/>
</dbReference>
<dbReference type="PROSITE" id="PS51186">
    <property type="entry name" value="GNAT"/>
    <property type="match status" value="1"/>
</dbReference>
<keyword evidence="3" id="KW-1185">Reference proteome</keyword>
<dbReference type="CDD" id="cd04301">
    <property type="entry name" value="NAT_SF"/>
    <property type="match status" value="1"/>
</dbReference>
<evidence type="ECO:0000313" key="2">
    <source>
        <dbReference type="EMBL" id="KOY13306.1"/>
    </source>
</evidence>
<organism evidence="2 3">
    <name type="scientific">Paenibacillus xylanivorans</name>
    <dbReference type="NCBI Taxonomy" id="1705561"/>
    <lineage>
        <taxon>Bacteria</taxon>
        <taxon>Bacillati</taxon>
        <taxon>Bacillota</taxon>
        <taxon>Bacilli</taxon>
        <taxon>Bacillales</taxon>
        <taxon>Paenibacillaceae</taxon>
        <taxon>Paenibacillus</taxon>
    </lineage>
</organism>
<dbReference type="PATRIC" id="fig|1705561.3.peg.5595"/>
<evidence type="ECO:0000259" key="1">
    <source>
        <dbReference type="PROSITE" id="PS51186"/>
    </source>
</evidence>
<feature type="domain" description="N-acetyltransferase" evidence="1">
    <location>
        <begin position="16"/>
        <end position="184"/>
    </location>
</feature>
<name>A0A0M9BKI9_9BACL</name>
<evidence type="ECO:0000313" key="3">
    <source>
        <dbReference type="Proteomes" id="UP000037688"/>
    </source>
</evidence>
<dbReference type="AlphaFoldDB" id="A0A0M9BKI9"/>
<dbReference type="EMBL" id="LITU01000081">
    <property type="protein sequence ID" value="KOY13306.1"/>
    <property type="molecule type" value="Genomic_DNA"/>
</dbReference>
<dbReference type="Pfam" id="PF00583">
    <property type="entry name" value="Acetyltransf_1"/>
    <property type="match status" value="1"/>
</dbReference>
<keyword evidence="2" id="KW-0808">Transferase</keyword>
<dbReference type="OrthoDB" id="6382410at2"/>
<dbReference type="SUPFAM" id="SSF55729">
    <property type="entry name" value="Acyl-CoA N-acyltransferases (Nat)"/>
    <property type="match status" value="1"/>
</dbReference>
<protein>
    <submittedName>
        <fullName evidence="2">Acetyltransferase</fullName>
    </submittedName>
</protein>
<dbReference type="InterPro" id="IPR016181">
    <property type="entry name" value="Acyl_CoA_acyltransferase"/>
</dbReference>
<reference evidence="2 3" key="1">
    <citation type="submission" date="2015-08" db="EMBL/GenBank/DDBJ databases">
        <title>Draft genome sequence of cellulolytic and xylanolytic Paenibacillus sp. A59, isolated from a decaying forest soil from Patagonia, Argentina.</title>
        <authorList>
            <person name="Ghio S."/>
            <person name="Caceres A.M."/>
            <person name="Talia P."/>
            <person name="Grasso D."/>
            <person name="Campos E."/>
        </authorList>
    </citation>
    <scope>NUCLEOTIDE SEQUENCE [LARGE SCALE GENOMIC DNA]</scope>
    <source>
        <strain evidence="2 3">A59</strain>
    </source>
</reference>